<dbReference type="PROSITE" id="PS50181">
    <property type="entry name" value="FBOX"/>
    <property type="match status" value="1"/>
</dbReference>
<dbReference type="CDD" id="cd09917">
    <property type="entry name" value="F-box_SF"/>
    <property type="match status" value="1"/>
</dbReference>
<gene>
    <name evidence="2" type="ORF">g.41515</name>
</gene>
<evidence type="ECO:0000259" key="1">
    <source>
        <dbReference type="PROSITE" id="PS50181"/>
    </source>
</evidence>
<protein>
    <recommendedName>
        <fullName evidence="1">F-box domain-containing protein</fullName>
    </recommendedName>
</protein>
<feature type="non-terminal residue" evidence="2">
    <location>
        <position position="418"/>
    </location>
</feature>
<feature type="domain" description="F-box" evidence="1">
    <location>
        <begin position="1"/>
        <end position="25"/>
    </location>
</feature>
<evidence type="ECO:0000313" key="2">
    <source>
        <dbReference type="EMBL" id="JAT30920.1"/>
    </source>
</evidence>
<dbReference type="AlphaFoldDB" id="A0A1B6M4S5"/>
<sequence length="418" mass="48896">MSLAELPVEMLEEIFQYLDVQDMVNAWQAVRVEGCEVYWAEVCRRKGYVEPEVGYSWRNVVQSYCNWRTGKCVSHDCDLPSLVDPNSLQQFELDLLGNILSVRDGTLQIINILDTPKLIQTINNVRCYAISNFKLSTYDGSVFHIYTLHEARYLEIFQVKLEWWPYFTQSNMFIAIQNSDSVIIFNLDPDSLKQSNCILPEFYYVILMSIIGDVLNVVYMRSLRRLTLIRFNLQTRVQLNNVVLRQDKFWSSEDENGYRVEISSHLIVYHTGSRNNFTARRVSGELLTTLLVFDFIAVEGEFVVYYTHPNKHNIHIWTSRKPGDAKTPLNLGPDTYVRAHTVTGLLLVLTYRDCFKVIDITKAKFVCKVEFQNFMSDIYPDVYVNQNYYAIFIKKKSRETANPFKTYLTVYDFREKLS</sequence>
<dbReference type="InterPro" id="IPR001810">
    <property type="entry name" value="F-box_dom"/>
</dbReference>
<dbReference type="EMBL" id="GEBQ01009057">
    <property type="protein sequence ID" value="JAT30920.1"/>
    <property type="molecule type" value="Transcribed_RNA"/>
</dbReference>
<accession>A0A1B6M4S5</accession>
<proteinExistence type="predicted"/>
<dbReference type="InterPro" id="IPR036047">
    <property type="entry name" value="F-box-like_dom_sf"/>
</dbReference>
<reference evidence="2" key="1">
    <citation type="submission" date="2015-11" db="EMBL/GenBank/DDBJ databases">
        <title>De novo transcriptome assembly of four potential Pierce s Disease insect vectors from Arizona vineyards.</title>
        <authorList>
            <person name="Tassone E.E."/>
        </authorList>
    </citation>
    <scope>NUCLEOTIDE SEQUENCE</scope>
</reference>
<name>A0A1B6M4S5_9HEMI</name>
<dbReference type="SUPFAM" id="SSF81383">
    <property type="entry name" value="F-box domain"/>
    <property type="match status" value="1"/>
</dbReference>
<organism evidence="2">
    <name type="scientific">Graphocephala atropunctata</name>
    <dbReference type="NCBI Taxonomy" id="36148"/>
    <lineage>
        <taxon>Eukaryota</taxon>
        <taxon>Metazoa</taxon>
        <taxon>Ecdysozoa</taxon>
        <taxon>Arthropoda</taxon>
        <taxon>Hexapoda</taxon>
        <taxon>Insecta</taxon>
        <taxon>Pterygota</taxon>
        <taxon>Neoptera</taxon>
        <taxon>Paraneoptera</taxon>
        <taxon>Hemiptera</taxon>
        <taxon>Auchenorrhyncha</taxon>
        <taxon>Membracoidea</taxon>
        <taxon>Cicadellidae</taxon>
        <taxon>Cicadellinae</taxon>
        <taxon>Cicadellini</taxon>
        <taxon>Graphocephala</taxon>
    </lineage>
</organism>